<dbReference type="Pfam" id="PF19051">
    <property type="entry name" value="GFO_IDH_MocA_C2"/>
    <property type="match status" value="1"/>
</dbReference>
<dbReference type="InterPro" id="IPR006311">
    <property type="entry name" value="TAT_signal"/>
</dbReference>
<protein>
    <submittedName>
        <fullName evidence="3">Gfo/Idh/MocA family oxidoreductase</fullName>
    </submittedName>
</protein>
<dbReference type="SUPFAM" id="SSF51735">
    <property type="entry name" value="NAD(P)-binding Rossmann-fold domains"/>
    <property type="match status" value="1"/>
</dbReference>
<name>A0A7X1B752_9BACT</name>
<dbReference type="EMBL" id="JACHVC010000012">
    <property type="protein sequence ID" value="MBC2606896.1"/>
    <property type="molecule type" value="Genomic_DNA"/>
</dbReference>
<sequence>MTPISRRDLIKSAAVATAGSIVFPNILLGQSGQSANSKVNLAFIGAGGRATSNIQALQGENIVALCDVDEQRAAEMREFVPKARFFKDYRVMLDKMASEIDAVVITTPDHMHYPIAKWALAHGFHVYCEKPLTRCIWEARDLMKSAKKSGLITQMGNQGHTFSGLRLIQEWYAAGIFGEVKDVYHWTNRPFWPQGYLGRSKDPVPAHVDYDLWLGVAPKASYSGAILPFNWRGWRDYGCGSVGDMACHIMDSSYSGLGLGYPEWVEAQGTRFNENTFPSAMTAQFGFKTKSGKELTAHWFEGGPRPLGIKNVPADFFSSDQYGRDTANGSFIVGEDITLYVDTYSSSVRVFPDEKFQEIKPKLPPKTLPRIKGGPQKEFANAIREGVMPGSNFDYAAPFTEVALLGNVALFAGERIYYDPAEMKVSNVKSANKYLYSLYEYNRSFLPS</sequence>
<dbReference type="Proteomes" id="UP000526501">
    <property type="component" value="Unassembled WGS sequence"/>
</dbReference>
<feature type="domain" description="Gfo/Idh/MocA-like oxidoreductase N-terminal" evidence="1">
    <location>
        <begin position="40"/>
        <end position="156"/>
    </location>
</feature>
<evidence type="ECO:0000313" key="3">
    <source>
        <dbReference type="EMBL" id="MBC2606896.1"/>
    </source>
</evidence>
<dbReference type="GO" id="GO:0000166">
    <property type="term" value="F:nucleotide binding"/>
    <property type="evidence" value="ECO:0007669"/>
    <property type="project" value="InterPro"/>
</dbReference>
<comment type="caution">
    <text evidence="3">The sequence shown here is derived from an EMBL/GenBank/DDBJ whole genome shotgun (WGS) entry which is preliminary data.</text>
</comment>
<dbReference type="SUPFAM" id="SSF55347">
    <property type="entry name" value="Glyceraldehyde-3-phosphate dehydrogenase-like, C-terminal domain"/>
    <property type="match status" value="1"/>
</dbReference>
<dbReference type="PROSITE" id="PS51318">
    <property type="entry name" value="TAT"/>
    <property type="match status" value="1"/>
</dbReference>
<keyword evidence="4" id="KW-1185">Reference proteome</keyword>
<dbReference type="InterPro" id="IPR043906">
    <property type="entry name" value="Gfo/Idh/MocA_OxRdtase_bact_C"/>
</dbReference>
<reference evidence="3 4" key="1">
    <citation type="submission" date="2020-07" db="EMBL/GenBank/DDBJ databases">
        <authorList>
            <person name="Feng X."/>
        </authorList>
    </citation>
    <scope>NUCLEOTIDE SEQUENCE [LARGE SCALE GENOMIC DNA]</scope>
    <source>
        <strain evidence="3 4">JCM23202</strain>
    </source>
</reference>
<dbReference type="InterPro" id="IPR000683">
    <property type="entry name" value="Gfo/Idh/MocA-like_OxRdtase_N"/>
</dbReference>
<dbReference type="InterPro" id="IPR036291">
    <property type="entry name" value="NAD(P)-bd_dom_sf"/>
</dbReference>
<accession>A0A7X1B752</accession>
<evidence type="ECO:0000313" key="4">
    <source>
        <dbReference type="Proteomes" id="UP000526501"/>
    </source>
</evidence>
<evidence type="ECO:0000259" key="2">
    <source>
        <dbReference type="Pfam" id="PF19051"/>
    </source>
</evidence>
<dbReference type="InterPro" id="IPR050463">
    <property type="entry name" value="Gfo/Idh/MocA_oxidrdct_glycsds"/>
</dbReference>
<dbReference type="PANTHER" id="PTHR43818">
    <property type="entry name" value="BCDNA.GH03377"/>
    <property type="match status" value="1"/>
</dbReference>
<proteinExistence type="predicted"/>
<organism evidence="3 4">
    <name type="scientific">Pelagicoccus albus</name>
    <dbReference type="NCBI Taxonomy" id="415222"/>
    <lineage>
        <taxon>Bacteria</taxon>
        <taxon>Pseudomonadati</taxon>
        <taxon>Verrucomicrobiota</taxon>
        <taxon>Opitutia</taxon>
        <taxon>Puniceicoccales</taxon>
        <taxon>Pelagicoccaceae</taxon>
        <taxon>Pelagicoccus</taxon>
    </lineage>
</organism>
<evidence type="ECO:0000259" key="1">
    <source>
        <dbReference type="Pfam" id="PF01408"/>
    </source>
</evidence>
<dbReference type="AlphaFoldDB" id="A0A7X1B752"/>
<gene>
    <name evidence="3" type="ORF">H5P27_12660</name>
</gene>
<dbReference type="Pfam" id="PF01408">
    <property type="entry name" value="GFO_IDH_MocA"/>
    <property type="match status" value="1"/>
</dbReference>
<dbReference type="Gene3D" id="3.30.360.10">
    <property type="entry name" value="Dihydrodipicolinate Reductase, domain 2"/>
    <property type="match status" value="1"/>
</dbReference>
<dbReference type="RefSeq" id="WP_185660766.1">
    <property type="nucleotide sequence ID" value="NZ_CAWPOO010000012.1"/>
</dbReference>
<dbReference type="PANTHER" id="PTHR43818:SF10">
    <property type="entry name" value="NADH-DEPENDENT DEHYDROGENASE-RELATED"/>
    <property type="match status" value="1"/>
</dbReference>
<feature type="domain" description="Gfo/Idh/MocA-like oxidoreductase bacterial type C-terminal" evidence="2">
    <location>
        <begin position="194"/>
        <end position="252"/>
    </location>
</feature>
<dbReference type="Gene3D" id="3.40.50.720">
    <property type="entry name" value="NAD(P)-binding Rossmann-like Domain"/>
    <property type="match status" value="1"/>
</dbReference>